<feature type="compositionally biased region" description="Low complexity" evidence="8">
    <location>
        <begin position="1356"/>
        <end position="1388"/>
    </location>
</feature>
<reference evidence="10" key="1">
    <citation type="submission" date="2022-07" db="EMBL/GenBank/DDBJ databases">
        <title>Phylogenomic reconstructions and comparative analyses of Kickxellomycotina fungi.</title>
        <authorList>
            <person name="Reynolds N.K."/>
            <person name="Stajich J.E."/>
            <person name="Barry K."/>
            <person name="Grigoriev I.V."/>
            <person name="Crous P."/>
            <person name="Smith M.E."/>
        </authorList>
    </citation>
    <scope>NUCLEOTIDE SEQUENCE</scope>
    <source>
        <strain evidence="10">CBS 109367</strain>
    </source>
</reference>
<dbReference type="Gene3D" id="2.130.10.10">
    <property type="entry name" value="YVTN repeat-like/Quinoprotein amine dehydrogenase"/>
    <property type="match status" value="2"/>
</dbReference>
<feature type="compositionally biased region" description="Low complexity" evidence="8">
    <location>
        <begin position="1691"/>
        <end position="1702"/>
    </location>
</feature>
<dbReference type="InterPro" id="IPR011387">
    <property type="entry name" value="TIF2A"/>
</dbReference>
<feature type="compositionally biased region" description="Polar residues" evidence="8">
    <location>
        <begin position="712"/>
        <end position="722"/>
    </location>
</feature>
<keyword evidence="11" id="KW-1185">Reference proteome</keyword>
<evidence type="ECO:0000259" key="9">
    <source>
        <dbReference type="PROSITE" id="PS50829"/>
    </source>
</evidence>
<dbReference type="OrthoDB" id="2194683at2759"/>
<feature type="compositionally biased region" description="Basic and acidic residues" evidence="8">
    <location>
        <begin position="1418"/>
        <end position="1429"/>
    </location>
</feature>
<evidence type="ECO:0000256" key="5">
    <source>
        <dbReference type="ARBA" id="ARBA00022737"/>
    </source>
</evidence>
<dbReference type="SUPFAM" id="SSF82171">
    <property type="entry name" value="DPP6 N-terminal domain-like"/>
    <property type="match status" value="1"/>
</dbReference>
<dbReference type="GO" id="GO:0006417">
    <property type="term" value="P:regulation of translation"/>
    <property type="evidence" value="ECO:0007669"/>
    <property type="project" value="UniProtKB-KW"/>
</dbReference>
<dbReference type="PROSITE" id="PS50829">
    <property type="entry name" value="GYF"/>
    <property type="match status" value="1"/>
</dbReference>
<evidence type="ECO:0000256" key="7">
    <source>
        <dbReference type="ARBA" id="ARBA00022917"/>
    </source>
</evidence>
<feature type="compositionally biased region" description="Low complexity" evidence="8">
    <location>
        <begin position="873"/>
        <end position="883"/>
    </location>
</feature>
<comment type="caution">
    <text evidence="10">The sequence shown here is derived from an EMBL/GenBank/DDBJ whole genome shotgun (WGS) entry which is preliminary data.</text>
</comment>
<dbReference type="InterPro" id="IPR035445">
    <property type="entry name" value="GYF-like_dom_sf"/>
</dbReference>
<protein>
    <recommendedName>
        <fullName evidence="2">Eukaryotic translation initiation factor 2A</fullName>
    </recommendedName>
</protein>
<name>A0A9W8GPE7_9FUNG</name>
<evidence type="ECO:0000256" key="1">
    <source>
        <dbReference type="ARBA" id="ARBA00009573"/>
    </source>
</evidence>
<dbReference type="GO" id="GO:0003743">
    <property type="term" value="F:translation initiation factor activity"/>
    <property type="evidence" value="ECO:0007669"/>
    <property type="project" value="UniProtKB-KW"/>
</dbReference>
<evidence type="ECO:0000313" key="10">
    <source>
        <dbReference type="EMBL" id="KAJ2688996.1"/>
    </source>
</evidence>
<comment type="similarity">
    <text evidence="1">Belongs to the WD repeat EIF2A family.</text>
</comment>
<keyword evidence="6" id="KW-0810">Translation regulation</keyword>
<dbReference type="InterPro" id="IPR013979">
    <property type="entry name" value="TIF_beta_prop-like"/>
</dbReference>
<feature type="compositionally biased region" description="Polar residues" evidence="8">
    <location>
        <begin position="751"/>
        <end position="767"/>
    </location>
</feature>
<keyword evidence="3" id="KW-0396">Initiation factor</keyword>
<feature type="region of interest" description="Disordered" evidence="8">
    <location>
        <begin position="1292"/>
        <end position="1431"/>
    </location>
</feature>
<dbReference type="InterPro" id="IPR015943">
    <property type="entry name" value="WD40/YVTN_repeat-like_dom_sf"/>
</dbReference>
<evidence type="ECO:0000256" key="3">
    <source>
        <dbReference type="ARBA" id="ARBA00022540"/>
    </source>
</evidence>
<feature type="region of interest" description="Disordered" evidence="8">
    <location>
        <begin position="835"/>
        <end position="923"/>
    </location>
</feature>
<feature type="compositionally biased region" description="Low complexity" evidence="8">
    <location>
        <begin position="1310"/>
        <end position="1327"/>
    </location>
</feature>
<feature type="compositionally biased region" description="Low complexity" evidence="8">
    <location>
        <begin position="424"/>
        <end position="454"/>
    </location>
</feature>
<keyword evidence="7" id="KW-0648">Protein biosynthesis</keyword>
<dbReference type="Pfam" id="PF08662">
    <property type="entry name" value="eIF2A"/>
    <property type="match status" value="1"/>
</dbReference>
<feature type="region of interest" description="Disordered" evidence="8">
    <location>
        <begin position="712"/>
        <end position="768"/>
    </location>
</feature>
<feature type="region of interest" description="Disordered" evidence="8">
    <location>
        <begin position="1676"/>
        <end position="1712"/>
    </location>
</feature>
<dbReference type="InterPro" id="IPR003169">
    <property type="entry name" value="GYF"/>
</dbReference>
<organism evidence="10 11">
    <name type="scientific">Coemansia spiralis</name>
    <dbReference type="NCBI Taxonomy" id="417178"/>
    <lineage>
        <taxon>Eukaryota</taxon>
        <taxon>Fungi</taxon>
        <taxon>Fungi incertae sedis</taxon>
        <taxon>Zoopagomycota</taxon>
        <taxon>Kickxellomycotina</taxon>
        <taxon>Kickxellomycetes</taxon>
        <taxon>Kickxellales</taxon>
        <taxon>Kickxellaceae</taxon>
        <taxon>Coemansia</taxon>
    </lineage>
</organism>
<feature type="region of interest" description="Disordered" evidence="8">
    <location>
        <begin position="1224"/>
        <end position="1274"/>
    </location>
</feature>
<feature type="compositionally biased region" description="Low complexity" evidence="8">
    <location>
        <begin position="913"/>
        <end position="923"/>
    </location>
</feature>
<evidence type="ECO:0000256" key="8">
    <source>
        <dbReference type="SAM" id="MobiDB-lite"/>
    </source>
</evidence>
<dbReference type="Gene3D" id="3.30.1490.40">
    <property type="match status" value="1"/>
</dbReference>
<dbReference type="GO" id="GO:0043022">
    <property type="term" value="F:ribosome binding"/>
    <property type="evidence" value="ECO:0007669"/>
    <property type="project" value="TreeGrafter"/>
</dbReference>
<feature type="region of interest" description="Disordered" evidence="8">
    <location>
        <begin position="618"/>
        <end position="637"/>
    </location>
</feature>
<dbReference type="Pfam" id="PF02213">
    <property type="entry name" value="GYF"/>
    <property type="match status" value="1"/>
</dbReference>
<dbReference type="PANTHER" id="PTHR13227">
    <property type="entry name" value="EUKARYOTIC TRANSLATION INITIATION FACTOR 2A"/>
    <property type="match status" value="1"/>
</dbReference>
<evidence type="ECO:0000313" key="11">
    <source>
        <dbReference type="Proteomes" id="UP001151516"/>
    </source>
</evidence>
<feature type="domain" description="GYF" evidence="9">
    <location>
        <begin position="935"/>
        <end position="983"/>
    </location>
</feature>
<dbReference type="EMBL" id="JANBTX010000034">
    <property type="protein sequence ID" value="KAJ2688996.1"/>
    <property type="molecule type" value="Genomic_DNA"/>
</dbReference>
<dbReference type="Proteomes" id="UP001151516">
    <property type="component" value="Unassembled WGS sequence"/>
</dbReference>
<feature type="compositionally biased region" description="Polar residues" evidence="8">
    <location>
        <begin position="1676"/>
        <end position="1690"/>
    </location>
</feature>
<dbReference type="GO" id="GO:0022627">
    <property type="term" value="C:cytosolic small ribosomal subunit"/>
    <property type="evidence" value="ECO:0007669"/>
    <property type="project" value="TreeGrafter"/>
</dbReference>
<evidence type="ECO:0000256" key="4">
    <source>
        <dbReference type="ARBA" id="ARBA00022574"/>
    </source>
</evidence>
<feature type="region of interest" description="Disordered" evidence="8">
    <location>
        <begin position="1464"/>
        <end position="1525"/>
    </location>
</feature>
<dbReference type="CDD" id="cd00072">
    <property type="entry name" value="GYF"/>
    <property type="match status" value="1"/>
</dbReference>
<evidence type="ECO:0000256" key="2">
    <source>
        <dbReference type="ARBA" id="ARBA00013819"/>
    </source>
</evidence>
<dbReference type="GO" id="GO:0000049">
    <property type="term" value="F:tRNA binding"/>
    <property type="evidence" value="ECO:0007669"/>
    <property type="project" value="TreeGrafter"/>
</dbReference>
<feature type="compositionally biased region" description="Low complexity" evidence="8">
    <location>
        <begin position="1258"/>
        <end position="1274"/>
    </location>
</feature>
<feature type="compositionally biased region" description="Low complexity" evidence="8">
    <location>
        <begin position="1224"/>
        <end position="1233"/>
    </location>
</feature>
<gene>
    <name evidence="10" type="ORF">IWW39_001800</name>
</gene>
<sequence length="1712" mass="180094">MSARESTQFAYRSQKAIGVFNAPPAAAEELVLPNKPVDETKAIGYSADGRYLAWASAAEVRVVDAQSLNTVSVISRPGIVDVQFSPSGTYVVTWERYNKSDDIAASQNLRVWDSVTGEQQGAFTQKTFSDQALQWTDDERYCAKLFSGEVRFYAPTALGKAALALKLDGITAFSVSPGLAPSVAVFVPERGSKPALVRMYAVGAFTRAVANKTFFKAEKVDFHWHRLGTNLLVMTHTEVDKTGRSYYGESSLYFLAAAGNFDCRVVLNQEGPIHDVAWNPVEKEFVVVYGFMPARAALFNHRAEMVFDFGVAHRNYVRFNPHGRVLVIAGFGNLSGVVDLWDRKKLKKMCSIDGHGTSFCEWSPDGRHLMTATLSPRLRVDNGIRIWHYSGILVFRQEFKELYQVDWRPANIANFPQRSALSPAPPGIAAAASPGPSAEAGSDSASTASVSAAVPPKPAGAYRPPHARTREATGNGAPRSLSDMAERVTFGMSSPARSKPVPGSAAAAAASAEKKARRRNRKATKGDGSDEESDAPSVAAAATDSEGRPPASSSSSADIEALRRIRVLKKKIGQIDVLTKKRDDGETLAANQLVKIDTRSLIESEIAELNAMRSAPASNRLSVSGGEGGAPGALSADRLADPDEQYSAGEPANSGGRSRRYTHERLLELFKAQDFASTFAGSEHVFSEQPLAPVSLTELSSKEYELLSGPINSSASKRYSSTQQQQQQQAISVGRPTHQQHQLPTHAYARNGNNGHRASNHGLSNNAWAKLRDPTSRGAVTGVSGSGVDYDALADLTGNSSHALSGLDQLAADESNSAWLRQPIARENVGSFGNDGVFRMGDDDGSSGGDLLEASSSRDSMLVGARTATSNYSAPGSSAGASSRHGMRPLHGRQPPGSLGYSDDDGGAWRDLSSAPATPATAAGQQHRLLELAEQVKWWYRDPQGSVQGPFSASHMQEWLSGGYFPSDLQVCYEGGSSFEPLGTMISRLGGPQNVFICAALASLTQGHPSRSGISTPATPNAISRAASVVQLRSPGGDIARSATGTPAARGSFYQLAPGSAAGSAAANCTTAQPSAYAQPAATSATQISTLLSDQLLIVSAIAERQYMITQYQDQHQQRLAKLMQDLSQEVNAAHYRAQMERAPVQNEYLVSLQFQAQTAEEKLRHDHLLLIQNQAMEIGRLEASIDPVIKEMVVRSGTEFAIGFINQQLQELSLMAATESAEPQAPVAVAEPTDTGNDQLVSNEAVVVRKDPAVPKPETSTAEPEPEAVASAAEADVAAVAGGLERVEIAASEEPMAKPAVPAKKDAPKSASAKSPAATQPASAVGGAKGGKSRSQSKASDTSAAKPASPWGAPKTASKAEVAAVAAPAIASETSSANASTSVNVATPAPWSNSGAAAKGKQPKKSLLQIQQEEEEALRKRQLADEQQRVQSVAARGFGPTYADRLGGSASVAPRSLAAIMAEQSKESSRNSSSVSIADAHPADDSSSNAPSGWTVARVLSSQTVPTPPAAPSSGPAWGGSGASGPVSNGDLSNVLGAKPASGRPAAAKPLAAVSSSAGPVLPSISFLEWCHSRLSSLRGIDVYKFIEMLLTFPLKAPESTLEIITEQVYAYSTTLNGRAFAEDFVARRAKDHAAVRNGSAKSAPANWAFVLEATKSAAAGSAATTSSNGFAPSASNGFAPSASNAQATSRNRGASSAGSSFQVVGKKGKK</sequence>
<feature type="compositionally biased region" description="Polar residues" evidence="8">
    <location>
        <begin position="1335"/>
        <end position="1344"/>
    </location>
</feature>
<dbReference type="SMART" id="SM00444">
    <property type="entry name" value="GYF"/>
    <property type="match status" value="1"/>
</dbReference>
<dbReference type="SUPFAM" id="SSF55277">
    <property type="entry name" value="GYF domain"/>
    <property type="match status" value="1"/>
</dbReference>
<proteinExistence type="inferred from homology"/>
<feature type="region of interest" description="Disordered" evidence="8">
    <location>
        <begin position="424"/>
        <end position="558"/>
    </location>
</feature>
<accession>A0A9W8GPE7</accession>
<keyword evidence="4" id="KW-0853">WD repeat</keyword>
<dbReference type="PANTHER" id="PTHR13227:SF0">
    <property type="entry name" value="EUKARYOTIC TRANSLATION INITIATION FACTOR 2A"/>
    <property type="match status" value="1"/>
</dbReference>
<keyword evidence="5" id="KW-0677">Repeat</keyword>
<dbReference type="GO" id="GO:0003729">
    <property type="term" value="F:mRNA binding"/>
    <property type="evidence" value="ECO:0007669"/>
    <property type="project" value="TreeGrafter"/>
</dbReference>
<evidence type="ECO:0000256" key="6">
    <source>
        <dbReference type="ARBA" id="ARBA00022845"/>
    </source>
</evidence>